<dbReference type="AlphaFoldDB" id="A0A2T0UVD3"/>
<dbReference type="Proteomes" id="UP000238176">
    <property type="component" value="Unassembled WGS sequence"/>
</dbReference>
<evidence type="ECO:0008006" key="3">
    <source>
        <dbReference type="Google" id="ProtNLM"/>
    </source>
</evidence>
<gene>
    <name evidence="1" type="ORF">B0I28_101188</name>
</gene>
<proteinExistence type="predicted"/>
<sequence>MASAVLGALPLLIVFMIFQKQIVNGVAGVGLK</sequence>
<protein>
    <recommendedName>
        <fullName evidence="3">Multiple sugar transport system permease protein</fullName>
    </recommendedName>
</protein>
<comment type="caution">
    <text evidence="1">The sequence shown here is derived from an EMBL/GenBank/DDBJ whole genome shotgun (WGS) entry which is preliminary data.</text>
</comment>
<keyword evidence="2" id="KW-1185">Reference proteome</keyword>
<name>A0A2T0UVD3_9ACTN</name>
<accession>A0A2T0UVD3</accession>
<dbReference type="EMBL" id="PVTJ01000001">
    <property type="protein sequence ID" value="PRY61864.1"/>
    <property type="molecule type" value="Genomic_DNA"/>
</dbReference>
<evidence type="ECO:0000313" key="1">
    <source>
        <dbReference type="EMBL" id="PRY61864.1"/>
    </source>
</evidence>
<reference evidence="1 2" key="1">
    <citation type="submission" date="2018-03" db="EMBL/GenBank/DDBJ databases">
        <title>Genomic Encyclopedia of Type Strains, Phase III (KMG-III): the genomes of soil and plant-associated and newly described type strains.</title>
        <authorList>
            <person name="Whitman W."/>
        </authorList>
    </citation>
    <scope>NUCLEOTIDE SEQUENCE [LARGE SCALE GENOMIC DNA]</scope>
    <source>
        <strain evidence="1 2">CGMCC 4.7067</strain>
    </source>
</reference>
<evidence type="ECO:0000313" key="2">
    <source>
        <dbReference type="Proteomes" id="UP000238176"/>
    </source>
</evidence>
<organism evidence="1 2">
    <name type="scientific">Glycomyces artemisiae</name>
    <dbReference type="NCBI Taxonomy" id="1076443"/>
    <lineage>
        <taxon>Bacteria</taxon>
        <taxon>Bacillati</taxon>
        <taxon>Actinomycetota</taxon>
        <taxon>Actinomycetes</taxon>
        <taxon>Glycomycetales</taxon>
        <taxon>Glycomycetaceae</taxon>
        <taxon>Glycomyces</taxon>
    </lineage>
</organism>